<dbReference type="GO" id="GO:0004518">
    <property type="term" value="F:nuclease activity"/>
    <property type="evidence" value="ECO:0007669"/>
    <property type="project" value="UniProtKB-KW"/>
</dbReference>
<dbReference type="SUPFAM" id="SSF88723">
    <property type="entry name" value="PIN domain-like"/>
    <property type="match status" value="1"/>
</dbReference>
<name>A0A7W9GR35_9ACTN</name>
<dbReference type="AlphaFoldDB" id="A0A7W9GR35"/>
<dbReference type="GO" id="GO:0046872">
    <property type="term" value="F:metal ion binding"/>
    <property type="evidence" value="ECO:0007669"/>
    <property type="project" value="UniProtKB-KW"/>
</dbReference>
<evidence type="ECO:0000256" key="2">
    <source>
        <dbReference type="ARBA" id="ARBA00022723"/>
    </source>
</evidence>
<dbReference type="EMBL" id="JACHMM010000001">
    <property type="protein sequence ID" value="MBB5788274.1"/>
    <property type="molecule type" value="Genomic_DNA"/>
</dbReference>
<reference evidence="6 7" key="1">
    <citation type="submission" date="2020-08" db="EMBL/GenBank/DDBJ databases">
        <title>Sequencing the genomes of 1000 actinobacteria strains.</title>
        <authorList>
            <person name="Klenk H.-P."/>
        </authorList>
    </citation>
    <scope>NUCLEOTIDE SEQUENCE [LARGE SCALE GENOMIC DNA]</scope>
    <source>
        <strain evidence="6 7">DSM 102122</strain>
    </source>
</reference>
<gene>
    <name evidence="6" type="ORF">HD601_002849</name>
</gene>
<dbReference type="Proteomes" id="UP000542813">
    <property type="component" value="Unassembled WGS sequence"/>
</dbReference>
<evidence type="ECO:0000256" key="4">
    <source>
        <dbReference type="ARBA" id="ARBA00022842"/>
    </source>
</evidence>
<keyword evidence="3" id="KW-0378">Hydrolase</keyword>
<evidence type="ECO:0000256" key="1">
    <source>
        <dbReference type="ARBA" id="ARBA00022722"/>
    </source>
</evidence>
<evidence type="ECO:0000259" key="5">
    <source>
        <dbReference type="Pfam" id="PF13470"/>
    </source>
</evidence>
<sequence>MTTRALVDANVLYSKTLRDWLIMIQLESGGGLYELCWTEDILAETLYRFRKDHPTVDGGVIARLHDIIATTLEGGRIHDYVIDGSFSGSDPHDQHVHAAAIAAGATYLITADGDFTSPGIDLDSLPYEVHGPDSFLMLVDDSAPHRVRAVTKKQERYWDQRRRSKTLSQALRDAGCPGFAQRVLQHLCHLPADDANT</sequence>
<dbReference type="RefSeq" id="WP_184822847.1">
    <property type="nucleotide sequence ID" value="NZ_JACHMM010000001.1"/>
</dbReference>
<organism evidence="6 7">
    <name type="scientific">Jiangella mangrovi</name>
    <dbReference type="NCBI Taxonomy" id="1524084"/>
    <lineage>
        <taxon>Bacteria</taxon>
        <taxon>Bacillati</taxon>
        <taxon>Actinomycetota</taxon>
        <taxon>Actinomycetes</taxon>
        <taxon>Jiangellales</taxon>
        <taxon>Jiangellaceae</taxon>
        <taxon>Jiangella</taxon>
    </lineage>
</organism>
<accession>A0A7W9GR35</accession>
<feature type="domain" description="PIN" evidence="5">
    <location>
        <begin position="4"/>
        <end position="112"/>
    </location>
</feature>
<proteinExistence type="predicted"/>
<keyword evidence="4" id="KW-0460">Magnesium</keyword>
<evidence type="ECO:0000256" key="3">
    <source>
        <dbReference type="ARBA" id="ARBA00022801"/>
    </source>
</evidence>
<dbReference type="InterPro" id="IPR029060">
    <property type="entry name" value="PIN-like_dom_sf"/>
</dbReference>
<evidence type="ECO:0000313" key="6">
    <source>
        <dbReference type="EMBL" id="MBB5788274.1"/>
    </source>
</evidence>
<keyword evidence="2" id="KW-0479">Metal-binding</keyword>
<protein>
    <recommendedName>
        <fullName evidence="5">PIN domain-containing protein</fullName>
    </recommendedName>
</protein>
<evidence type="ECO:0000313" key="7">
    <source>
        <dbReference type="Proteomes" id="UP000542813"/>
    </source>
</evidence>
<keyword evidence="7" id="KW-1185">Reference proteome</keyword>
<comment type="caution">
    <text evidence="6">The sequence shown here is derived from an EMBL/GenBank/DDBJ whole genome shotgun (WGS) entry which is preliminary data.</text>
</comment>
<dbReference type="GO" id="GO:0016787">
    <property type="term" value="F:hydrolase activity"/>
    <property type="evidence" value="ECO:0007669"/>
    <property type="project" value="UniProtKB-KW"/>
</dbReference>
<dbReference type="InterPro" id="IPR002716">
    <property type="entry name" value="PIN_dom"/>
</dbReference>
<keyword evidence="1" id="KW-0540">Nuclease</keyword>
<dbReference type="Pfam" id="PF13470">
    <property type="entry name" value="PIN_3"/>
    <property type="match status" value="1"/>
</dbReference>